<evidence type="ECO:0000256" key="2">
    <source>
        <dbReference type="SAM" id="MobiDB-lite"/>
    </source>
</evidence>
<comment type="subunit">
    <text evidence="1">Component of the lipopolysaccharide transport and assembly complex.</text>
</comment>
<gene>
    <name evidence="1 4" type="primary">lptD</name>
    <name evidence="4" type="ORF">GL286_17440</name>
</gene>
<dbReference type="InterPro" id="IPR050218">
    <property type="entry name" value="LptD"/>
</dbReference>
<dbReference type="GO" id="GO:0043165">
    <property type="term" value="P:Gram-negative-bacterium-type cell outer membrane assembly"/>
    <property type="evidence" value="ECO:0007669"/>
    <property type="project" value="UniProtKB-UniRule"/>
</dbReference>
<dbReference type="InterPro" id="IPR007543">
    <property type="entry name" value="LptD_C"/>
</dbReference>
<keyword evidence="1" id="KW-0472">Membrane</keyword>
<feature type="region of interest" description="Disordered" evidence="2">
    <location>
        <begin position="49"/>
        <end position="116"/>
    </location>
</feature>
<dbReference type="PANTHER" id="PTHR30189">
    <property type="entry name" value="LPS-ASSEMBLY PROTEIN"/>
    <property type="match status" value="1"/>
</dbReference>
<dbReference type="PANTHER" id="PTHR30189:SF1">
    <property type="entry name" value="LPS-ASSEMBLY PROTEIN LPTD"/>
    <property type="match status" value="1"/>
</dbReference>
<protein>
    <recommendedName>
        <fullName evidence="1">LPS-assembly protein LptD</fullName>
    </recommendedName>
</protein>
<dbReference type="HAMAP" id="MF_01411">
    <property type="entry name" value="LPS_assembly_LptD"/>
    <property type="match status" value="1"/>
</dbReference>
<dbReference type="InterPro" id="IPR020889">
    <property type="entry name" value="LipoPS_assembly_LptD"/>
</dbReference>
<comment type="function">
    <text evidence="1">Involved in the assembly of lipopolysaccharide (LPS) at the surface of the outer membrane.</text>
</comment>
<comment type="caution">
    <text evidence="4">The sequence shown here is derived from an EMBL/GenBank/DDBJ whole genome shotgun (WGS) entry which is preliminary data.</text>
</comment>
<reference evidence="4 5" key="1">
    <citation type="submission" date="2019-11" db="EMBL/GenBank/DDBJ databases">
        <authorList>
            <person name="Dong K."/>
        </authorList>
    </citation>
    <scope>NUCLEOTIDE SEQUENCE [LARGE SCALE GENOMIC DNA]</scope>
    <source>
        <strain evidence="4 5">NBRC 111993</strain>
    </source>
</reference>
<dbReference type="EMBL" id="WMIE01000016">
    <property type="protein sequence ID" value="MTH79500.1"/>
    <property type="molecule type" value="Genomic_DNA"/>
</dbReference>
<sequence precursor="true">MQKRARKKTAKQGSRPIPAAWLLAACAVAFPIALSGASSAQSLMTDGQTLPVYPDDTDGFFSDGTQGPALAPTEDPDDNQRLADGTEAAPRLTVARSPSAVRINSSASADSDNSPATVLADSVTLDGNKNLTASGGVVIWHRGSRLIASRVVYDGQTGGAVIEGPIHLTRPAQSGTSDDTIVIANSAQLDPNLQDGILRGARLVLARELQMAAREMRREQGGRITVLDNVVASSCQVCAEDPIPLWEVRARRITHDAQTRQLHFDQPQFRAFGVPLLSLPSLTAPDPTVERLTGFLRPQFRTTSSLGVGLKLPYFVTLGDHADVTLTPYLALNRTTTLEMRYRQAFRNGEMEWNGAISRDDIEPGKTRGYLFGAARFELPRGYQLGIQVQMAKNRAYLLDYDITDADRLWSGVTLDRVQRDRMVMARIGNYESLRDDEPDEFTPSLVADAFWQRRWQPNRLGGIASLEWSLHAHRRRSDEDILGRDMARGSVAMGWRRNEILRGGVVGSVEARLNADLYNINQDSRYEDWVVRSDPTIATELRWPFARHADGVTHIIEPVAQLVWSPKREAEDEVPNEDSRLIEFDEGNLFSLNRFPGWDAHESGLRANLGVSWTRIDPMGWQIGMTAGRVLRTEPDPAFNDSGPLGGKSSDWLLSASYSGTNGLALVNRALFDDSFSLSRNETRLGWLKPGLQVSAGYLWMDSDPREERDEDVSELTVTAGWQVRDGWWASTETRYDFTANRAQKAELGLEYRNECVTVEMSVERRFSASDTLSEDTSFDLGVRLGGFGKQQSGPGTVARRACLR</sequence>
<dbReference type="Proteomes" id="UP000478183">
    <property type="component" value="Unassembled WGS sequence"/>
</dbReference>
<feature type="signal peptide" evidence="1">
    <location>
        <begin position="1"/>
        <end position="40"/>
    </location>
</feature>
<dbReference type="OrthoDB" id="9760225at2"/>
<organism evidence="4 5">
    <name type="scientific">Paracoccus aestuariivivens</name>
    <dbReference type="NCBI Taxonomy" id="1820333"/>
    <lineage>
        <taxon>Bacteria</taxon>
        <taxon>Pseudomonadati</taxon>
        <taxon>Pseudomonadota</taxon>
        <taxon>Alphaproteobacteria</taxon>
        <taxon>Rhodobacterales</taxon>
        <taxon>Paracoccaceae</taxon>
        <taxon>Paracoccus</taxon>
    </lineage>
</organism>
<dbReference type="GO" id="GO:0009279">
    <property type="term" value="C:cell outer membrane"/>
    <property type="evidence" value="ECO:0007669"/>
    <property type="project" value="UniProtKB-SubCell"/>
</dbReference>
<comment type="caution">
    <text evidence="1">Lacks conserved residue(s) required for the propagation of feature annotation.</text>
</comment>
<keyword evidence="1" id="KW-0732">Signal</keyword>
<comment type="subcellular location">
    <subcellularLocation>
        <location evidence="1">Cell outer membrane</location>
    </subcellularLocation>
</comment>
<keyword evidence="1" id="KW-0998">Cell outer membrane</keyword>
<evidence type="ECO:0000259" key="3">
    <source>
        <dbReference type="Pfam" id="PF04453"/>
    </source>
</evidence>
<evidence type="ECO:0000313" key="5">
    <source>
        <dbReference type="Proteomes" id="UP000478183"/>
    </source>
</evidence>
<accession>A0A6L6JBZ1</accession>
<name>A0A6L6JBZ1_9RHOB</name>
<feature type="chain" id="PRO_5027187962" description="LPS-assembly protein LptD" evidence="1">
    <location>
        <begin position="41"/>
        <end position="806"/>
    </location>
</feature>
<feature type="domain" description="LptD C-terminal" evidence="3">
    <location>
        <begin position="366"/>
        <end position="729"/>
    </location>
</feature>
<comment type="similarity">
    <text evidence="1">Belongs to the LptD family.</text>
</comment>
<dbReference type="GO" id="GO:1990351">
    <property type="term" value="C:transporter complex"/>
    <property type="evidence" value="ECO:0007669"/>
    <property type="project" value="TreeGrafter"/>
</dbReference>
<dbReference type="GO" id="GO:0015920">
    <property type="term" value="P:lipopolysaccharide transport"/>
    <property type="evidence" value="ECO:0007669"/>
    <property type="project" value="InterPro"/>
</dbReference>
<proteinExistence type="inferred from homology"/>
<dbReference type="RefSeq" id="WP_155096855.1">
    <property type="nucleotide sequence ID" value="NZ_WMIE01000016.1"/>
</dbReference>
<dbReference type="AlphaFoldDB" id="A0A6L6JBZ1"/>
<evidence type="ECO:0000313" key="4">
    <source>
        <dbReference type="EMBL" id="MTH79500.1"/>
    </source>
</evidence>
<dbReference type="PROSITE" id="PS51257">
    <property type="entry name" value="PROKAR_LIPOPROTEIN"/>
    <property type="match status" value="1"/>
</dbReference>
<feature type="compositionally biased region" description="Low complexity" evidence="2">
    <location>
        <begin position="104"/>
        <end position="114"/>
    </location>
</feature>
<dbReference type="Pfam" id="PF04453">
    <property type="entry name" value="LptD"/>
    <property type="match status" value="1"/>
</dbReference>
<evidence type="ECO:0000256" key="1">
    <source>
        <dbReference type="HAMAP-Rule" id="MF_01411"/>
    </source>
</evidence>
<keyword evidence="5" id="KW-1185">Reference proteome</keyword>